<evidence type="ECO:0000313" key="3">
    <source>
        <dbReference type="Proteomes" id="UP000585474"/>
    </source>
</evidence>
<proteinExistence type="predicted"/>
<accession>A0A7J0GUG7</accession>
<dbReference type="Proteomes" id="UP000585474">
    <property type="component" value="Unassembled WGS sequence"/>
</dbReference>
<sequence>MRRMPYGDSIVNVGDLVGMESQGHLILRVDDEVEIGDVSTGRGCGQHSKKPSLMDRFHQIR</sequence>
<evidence type="ECO:0000256" key="1">
    <source>
        <dbReference type="SAM" id="MobiDB-lite"/>
    </source>
</evidence>
<reference evidence="2 3" key="1">
    <citation type="submission" date="2019-07" db="EMBL/GenBank/DDBJ databases">
        <title>De Novo Assembly of kiwifruit Actinidia rufa.</title>
        <authorList>
            <person name="Sugita-Konishi S."/>
            <person name="Sato K."/>
            <person name="Mori E."/>
            <person name="Abe Y."/>
            <person name="Kisaki G."/>
            <person name="Hamano K."/>
            <person name="Suezawa K."/>
            <person name="Otani M."/>
            <person name="Fukuda T."/>
            <person name="Manabe T."/>
            <person name="Gomi K."/>
            <person name="Tabuchi M."/>
            <person name="Akimitsu K."/>
            <person name="Kataoka I."/>
        </authorList>
    </citation>
    <scope>NUCLEOTIDE SEQUENCE [LARGE SCALE GENOMIC DNA]</scope>
    <source>
        <strain evidence="3">cv. Fuchu</strain>
    </source>
</reference>
<feature type="region of interest" description="Disordered" evidence="1">
    <location>
        <begin position="39"/>
        <end position="61"/>
    </location>
</feature>
<dbReference type="AlphaFoldDB" id="A0A7J0GUG7"/>
<keyword evidence="3" id="KW-1185">Reference proteome</keyword>
<name>A0A7J0GUG7_9ERIC</name>
<dbReference type="EMBL" id="BJWL01000024">
    <property type="protein sequence ID" value="GFZ14426.1"/>
    <property type="molecule type" value="Genomic_DNA"/>
</dbReference>
<organism evidence="2 3">
    <name type="scientific">Actinidia rufa</name>
    <dbReference type="NCBI Taxonomy" id="165716"/>
    <lineage>
        <taxon>Eukaryota</taxon>
        <taxon>Viridiplantae</taxon>
        <taxon>Streptophyta</taxon>
        <taxon>Embryophyta</taxon>
        <taxon>Tracheophyta</taxon>
        <taxon>Spermatophyta</taxon>
        <taxon>Magnoliopsida</taxon>
        <taxon>eudicotyledons</taxon>
        <taxon>Gunneridae</taxon>
        <taxon>Pentapetalae</taxon>
        <taxon>asterids</taxon>
        <taxon>Ericales</taxon>
        <taxon>Actinidiaceae</taxon>
        <taxon>Actinidia</taxon>
    </lineage>
</organism>
<comment type="caution">
    <text evidence="2">The sequence shown here is derived from an EMBL/GenBank/DDBJ whole genome shotgun (WGS) entry which is preliminary data.</text>
</comment>
<protein>
    <submittedName>
        <fullName evidence="2">Uncharacterized protein</fullName>
    </submittedName>
</protein>
<feature type="compositionally biased region" description="Basic and acidic residues" evidence="1">
    <location>
        <begin position="52"/>
        <end position="61"/>
    </location>
</feature>
<gene>
    <name evidence="2" type="ORF">Acr_24g0006160</name>
</gene>
<evidence type="ECO:0000313" key="2">
    <source>
        <dbReference type="EMBL" id="GFZ14426.1"/>
    </source>
</evidence>